<accession>A0A660A3F1</accession>
<proteinExistence type="predicted"/>
<dbReference type="AlphaFoldDB" id="A0A660A3F1"/>
<reference evidence="1 2" key="1">
    <citation type="submission" date="2019-05" db="EMBL/GenBank/DDBJ databases">
        <title>Novel genomic isolates of S.pyogenes and S.dysgalactiae subsp. equisimilis associated to necrotising fasciitis (NSTI).</title>
        <authorList>
            <person name="Barrantes I."/>
        </authorList>
    </citation>
    <scope>NUCLEOTIDE SEQUENCE [LARGE SCALE GENOMIC DNA]</scope>
    <source>
        <strain evidence="1 2">SPY6028</strain>
    </source>
</reference>
<sequence length="66" mass="7529">MNLCQYLGKDIKVTFVDGQVLEGHCNTFTGKPDTEDELYDEITIKTDKNPYIGFNESEIKSIEIVK</sequence>
<dbReference type="RefSeq" id="WP_011529120.1">
    <property type="nucleotide sequence ID" value="NZ_CAAHLU010000002.1"/>
</dbReference>
<gene>
    <name evidence="1" type="ORF">FGO82_11230</name>
</gene>
<name>A0A660A3F1_STRPY</name>
<evidence type="ECO:0000313" key="1">
    <source>
        <dbReference type="EMBL" id="TNY45789.1"/>
    </source>
</evidence>
<dbReference type="EMBL" id="VCID01000545">
    <property type="protein sequence ID" value="TNY45789.1"/>
    <property type="molecule type" value="Genomic_DNA"/>
</dbReference>
<evidence type="ECO:0000313" key="2">
    <source>
        <dbReference type="Proteomes" id="UP000316580"/>
    </source>
</evidence>
<comment type="caution">
    <text evidence="1">The sequence shown here is derived from an EMBL/GenBank/DDBJ whole genome shotgun (WGS) entry which is preliminary data.</text>
</comment>
<protein>
    <submittedName>
        <fullName evidence="1">Uncharacterized protein</fullName>
    </submittedName>
</protein>
<dbReference type="Proteomes" id="UP000316580">
    <property type="component" value="Unassembled WGS sequence"/>
</dbReference>
<organism evidence="1 2">
    <name type="scientific">Streptococcus pyogenes</name>
    <dbReference type="NCBI Taxonomy" id="1314"/>
    <lineage>
        <taxon>Bacteria</taxon>
        <taxon>Bacillati</taxon>
        <taxon>Bacillota</taxon>
        <taxon>Bacilli</taxon>
        <taxon>Lactobacillales</taxon>
        <taxon>Streptococcaceae</taxon>
        <taxon>Streptococcus</taxon>
    </lineage>
</organism>